<dbReference type="SUPFAM" id="SSF103084">
    <property type="entry name" value="Holliday junction resolvase RusA"/>
    <property type="match status" value="1"/>
</dbReference>
<dbReference type="Gene3D" id="3.30.1330.70">
    <property type="entry name" value="Holliday junction resolvase RusA"/>
    <property type="match status" value="1"/>
</dbReference>
<reference evidence="2 3" key="1">
    <citation type="submission" date="2021-03" db="EMBL/GenBank/DDBJ databases">
        <title>Sequencing the genomes of 1000 actinobacteria strains.</title>
        <authorList>
            <person name="Klenk H.-P."/>
        </authorList>
    </citation>
    <scope>NUCLEOTIDE SEQUENCE [LARGE SCALE GENOMIC DNA]</scope>
    <source>
        <strain evidence="2 3">DSM 44506</strain>
    </source>
</reference>
<dbReference type="EC" id="3.1.22.4" evidence="2"/>
<feature type="region of interest" description="Disordered" evidence="1">
    <location>
        <begin position="89"/>
        <end position="131"/>
    </location>
</feature>
<dbReference type="Proteomes" id="UP001519305">
    <property type="component" value="Unassembled WGS sequence"/>
</dbReference>
<accession>A0ABS4U8U4</accession>
<evidence type="ECO:0000313" key="3">
    <source>
        <dbReference type="Proteomes" id="UP001519305"/>
    </source>
</evidence>
<dbReference type="EMBL" id="JAGINY010000001">
    <property type="protein sequence ID" value="MBP2333074.1"/>
    <property type="molecule type" value="Genomic_DNA"/>
</dbReference>
<keyword evidence="2" id="KW-0378">Hydrolase</keyword>
<dbReference type="RefSeq" id="WP_209653649.1">
    <property type="nucleotide sequence ID" value="NZ_CP047357.1"/>
</dbReference>
<evidence type="ECO:0000256" key="1">
    <source>
        <dbReference type="SAM" id="MobiDB-lite"/>
    </source>
</evidence>
<gene>
    <name evidence="2" type="ORF">JOF33_001773</name>
</gene>
<protein>
    <submittedName>
        <fullName evidence="2">Crossover junction endodeoxyribonuclease RusA</fullName>
        <ecNumber evidence="2">3.1.22.4</ecNumber>
    </submittedName>
</protein>
<evidence type="ECO:0000313" key="2">
    <source>
        <dbReference type="EMBL" id="MBP2333074.1"/>
    </source>
</evidence>
<organism evidence="2 3">
    <name type="scientific">Corynebacterium freneyi</name>
    <dbReference type="NCBI Taxonomy" id="134034"/>
    <lineage>
        <taxon>Bacteria</taxon>
        <taxon>Bacillati</taxon>
        <taxon>Actinomycetota</taxon>
        <taxon>Actinomycetes</taxon>
        <taxon>Mycobacteriales</taxon>
        <taxon>Corynebacteriaceae</taxon>
        <taxon>Corynebacterium</taxon>
    </lineage>
</organism>
<proteinExistence type="predicted"/>
<dbReference type="InterPro" id="IPR036614">
    <property type="entry name" value="RusA-like_sf"/>
</dbReference>
<dbReference type="GO" id="GO:0016787">
    <property type="term" value="F:hydrolase activity"/>
    <property type="evidence" value="ECO:0007669"/>
    <property type="project" value="UniProtKB-KW"/>
</dbReference>
<comment type="caution">
    <text evidence="2">The sequence shown here is derived from an EMBL/GenBank/DDBJ whole genome shotgun (WGS) entry which is preliminary data.</text>
</comment>
<name>A0ABS4U8U4_9CORY</name>
<keyword evidence="3" id="KW-1185">Reference proteome</keyword>
<sequence length="131" mass="14783">MTEYTLWLPYALPPLTANQRMHWRRKADTVRDVRYATNVLARNAKLPQGVDHATVALHYVPRDRRRRDADNLVPTLKAACDGLVDAGLTADDTPNLMTKHMPTIDPPSREAPGPRESRLYLTITTKGEPRA</sequence>